<dbReference type="InterPro" id="IPR018062">
    <property type="entry name" value="HTH_AraC-typ_CS"/>
</dbReference>
<dbReference type="RefSeq" id="WP_146622183.1">
    <property type="nucleotide sequence ID" value="NZ_BJCC01000012.1"/>
</dbReference>
<evidence type="ECO:0000256" key="1">
    <source>
        <dbReference type="ARBA" id="ARBA00023015"/>
    </source>
</evidence>
<dbReference type="Gene3D" id="1.10.10.60">
    <property type="entry name" value="Homeodomain-like"/>
    <property type="match status" value="2"/>
</dbReference>
<dbReference type="Proteomes" id="UP000290567">
    <property type="component" value="Unassembled WGS sequence"/>
</dbReference>
<keyword evidence="3" id="KW-0804">Transcription</keyword>
<comment type="caution">
    <text evidence="5">The sequence shown here is derived from an EMBL/GenBank/DDBJ whole genome shotgun (WGS) entry which is preliminary data.</text>
</comment>
<dbReference type="AlphaFoldDB" id="A0A4P5PCN0"/>
<dbReference type="GO" id="GO:0003700">
    <property type="term" value="F:DNA-binding transcription factor activity"/>
    <property type="evidence" value="ECO:0007669"/>
    <property type="project" value="InterPro"/>
</dbReference>
<evidence type="ECO:0000313" key="6">
    <source>
        <dbReference type="Proteomes" id="UP000290567"/>
    </source>
</evidence>
<evidence type="ECO:0000313" key="5">
    <source>
        <dbReference type="EMBL" id="GCF93728.1"/>
    </source>
</evidence>
<dbReference type="SMART" id="SM00342">
    <property type="entry name" value="HTH_ARAC"/>
    <property type="match status" value="1"/>
</dbReference>
<keyword evidence="1" id="KW-0805">Transcription regulation</keyword>
<dbReference type="PANTHER" id="PTHR47504">
    <property type="entry name" value="RIGHT ORIGIN-BINDING PROTEIN"/>
    <property type="match status" value="1"/>
</dbReference>
<dbReference type="SUPFAM" id="SSF46689">
    <property type="entry name" value="Homeodomain-like"/>
    <property type="match status" value="2"/>
</dbReference>
<evidence type="ECO:0000259" key="4">
    <source>
        <dbReference type="PROSITE" id="PS01124"/>
    </source>
</evidence>
<dbReference type="PROSITE" id="PS01124">
    <property type="entry name" value="HTH_ARAC_FAMILY_2"/>
    <property type="match status" value="1"/>
</dbReference>
<sequence>MRIKASVYSTIAYVEDHLSSPLFLEKIAEELNYSKFYLLSEFSRSMRVTLYDYIKRRRLSKASKELLVSDKKIIDIAVAAGYQSQQSFHKAFLSFYKTTPKRFRLSKQEFFIQSSFLDYGQLLNDPAPLFHCRLAIKSDIVGILHFMKQVRGGFPYWNEACFSSELERAVTNQSVTIVTCKNACAAVLLYNRKTRHIDGFAALPIFWDYFLEKQMLEQLIQRENLQGKKITTTTFRSKDKLDIGFRLRLKRLGFTPQETLREFGYPTEKMLLTIHN</sequence>
<dbReference type="EMBL" id="BJCC01000012">
    <property type="protein sequence ID" value="GCF93728.1"/>
    <property type="molecule type" value="Genomic_DNA"/>
</dbReference>
<keyword evidence="6" id="KW-1185">Reference proteome</keyword>
<dbReference type="InterPro" id="IPR009057">
    <property type="entry name" value="Homeodomain-like_sf"/>
</dbReference>
<dbReference type="GO" id="GO:0043565">
    <property type="term" value="F:sequence-specific DNA binding"/>
    <property type="evidence" value="ECO:0007669"/>
    <property type="project" value="InterPro"/>
</dbReference>
<dbReference type="Pfam" id="PF12833">
    <property type="entry name" value="HTH_18"/>
    <property type="match status" value="1"/>
</dbReference>
<accession>A0A4P5PCN0</accession>
<dbReference type="OrthoDB" id="8365150at2"/>
<evidence type="ECO:0000256" key="2">
    <source>
        <dbReference type="ARBA" id="ARBA00023125"/>
    </source>
</evidence>
<dbReference type="InterPro" id="IPR050959">
    <property type="entry name" value="MarA-like"/>
</dbReference>
<keyword evidence="2" id="KW-0238">DNA-binding</keyword>
<dbReference type="PANTHER" id="PTHR47504:SF5">
    <property type="entry name" value="RIGHT ORIGIN-BINDING PROTEIN"/>
    <property type="match status" value="1"/>
</dbReference>
<evidence type="ECO:0000256" key="3">
    <source>
        <dbReference type="ARBA" id="ARBA00023163"/>
    </source>
</evidence>
<organism evidence="5 6">
    <name type="scientific">Enterococcus florum</name>
    <dbReference type="NCBI Taxonomy" id="2480627"/>
    <lineage>
        <taxon>Bacteria</taxon>
        <taxon>Bacillati</taxon>
        <taxon>Bacillota</taxon>
        <taxon>Bacilli</taxon>
        <taxon>Lactobacillales</taxon>
        <taxon>Enterococcaceae</taxon>
        <taxon>Enterococcus</taxon>
    </lineage>
</organism>
<dbReference type="InterPro" id="IPR018060">
    <property type="entry name" value="HTH_AraC"/>
</dbReference>
<gene>
    <name evidence="5" type="ORF">NRIC_16190</name>
</gene>
<protein>
    <submittedName>
        <fullName evidence="5">AraC family transcriptional regulator</fullName>
    </submittedName>
</protein>
<dbReference type="PROSITE" id="PS00041">
    <property type="entry name" value="HTH_ARAC_FAMILY_1"/>
    <property type="match status" value="1"/>
</dbReference>
<reference evidence="6" key="1">
    <citation type="submission" date="2019-02" db="EMBL/GenBank/DDBJ databases">
        <title>Draft genome sequence of Enterococcus sp. Gos25-1.</title>
        <authorList>
            <person name="Tanaka N."/>
            <person name="Shiwa Y."/>
            <person name="Fujita N."/>
        </authorList>
    </citation>
    <scope>NUCLEOTIDE SEQUENCE [LARGE SCALE GENOMIC DNA]</scope>
    <source>
        <strain evidence="6">Gos25-1</strain>
    </source>
</reference>
<name>A0A4P5PCN0_9ENTE</name>
<feature type="domain" description="HTH araC/xylS-type" evidence="4">
    <location>
        <begin position="8"/>
        <end position="106"/>
    </location>
</feature>
<proteinExistence type="predicted"/>